<dbReference type="Pfam" id="PF00196">
    <property type="entry name" value="GerE"/>
    <property type="match status" value="1"/>
</dbReference>
<dbReference type="PANTHER" id="PTHR43214">
    <property type="entry name" value="TWO-COMPONENT RESPONSE REGULATOR"/>
    <property type="match status" value="1"/>
</dbReference>
<accession>A0AAT9GKS5</accession>
<proteinExistence type="predicted"/>
<keyword evidence="1 3" id="KW-0597">Phosphoprotein</keyword>
<dbReference type="Pfam" id="PF00072">
    <property type="entry name" value="Response_reg"/>
    <property type="match status" value="1"/>
</dbReference>
<feature type="domain" description="HTH luxR-type" evidence="4">
    <location>
        <begin position="146"/>
        <end position="211"/>
    </location>
</feature>
<gene>
    <name evidence="6" type="primary">esrR</name>
    <name evidence="6" type="ORF">KACHI17_19600</name>
</gene>
<keyword evidence="2" id="KW-0238">DNA-binding</keyword>
<dbReference type="GO" id="GO:0003677">
    <property type="term" value="F:DNA binding"/>
    <property type="evidence" value="ECO:0007669"/>
    <property type="project" value="UniProtKB-KW"/>
</dbReference>
<dbReference type="InterPro" id="IPR000792">
    <property type="entry name" value="Tscrpt_reg_LuxR_C"/>
</dbReference>
<evidence type="ECO:0000256" key="2">
    <source>
        <dbReference type="ARBA" id="ARBA00023125"/>
    </source>
</evidence>
<organism evidence="6">
    <name type="scientific">Sediminibacterium sp. KACHI17</name>
    <dbReference type="NCBI Taxonomy" id="1751071"/>
    <lineage>
        <taxon>Bacteria</taxon>
        <taxon>Pseudomonadati</taxon>
        <taxon>Bacteroidota</taxon>
        <taxon>Chitinophagia</taxon>
        <taxon>Chitinophagales</taxon>
        <taxon>Chitinophagaceae</taxon>
        <taxon>Sediminibacterium</taxon>
    </lineage>
</organism>
<dbReference type="GO" id="GO:0000160">
    <property type="term" value="P:phosphorelay signal transduction system"/>
    <property type="evidence" value="ECO:0007669"/>
    <property type="project" value="InterPro"/>
</dbReference>
<sequence length="212" mass="23974">MYPWKTKTDNMRKVSVAIADDHKIFAEGIQSVTKEIDWIIWAGAAHSAAETIALFKAKQPEVLLLDYHLPDGKGSEVAATILQEFPKAIILILSMEHDNDIIYQCKTAGVKGYLIKNLSSDELLEAIQQSVDGQEIFMWAPEKPATAKHADVLSKREKEIIRLITQGLTSQEIAEKLFLSTYTVDTHRRNILRKLDLKNTAMMVLYAQQHQL</sequence>
<evidence type="ECO:0000313" key="6">
    <source>
        <dbReference type="EMBL" id="BFG71079.1"/>
    </source>
</evidence>
<dbReference type="SMART" id="SM00448">
    <property type="entry name" value="REC"/>
    <property type="match status" value="1"/>
</dbReference>
<dbReference type="SMART" id="SM00421">
    <property type="entry name" value="HTH_LUXR"/>
    <property type="match status" value="1"/>
</dbReference>
<dbReference type="InterPro" id="IPR016032">
    <property type="entry name" value="Sig_transdc_resp-reg_C-effctor"/>
</dbReference>
<dbReference type="InterPro" id="IPR001789">
    <property type="entry name" value="Sig_transdc_resp-reg_receiver"/>
</dbReference>
<dbReference type="SUPFAM" id="SSF52172">
    <property type="entry name" value="CheY-like"/>
    <property type="match status" value="1"/>
</dbReference>
<dbReference type="EMBL" id="AP029612">
    <property type="protein sequence ID" value="BFG71079.1"/>
    <property type="molecule type" value="Genomic_DNA"/>
</dbReference>
<dbReference type="GO" id="GO:0006355">
    <property type="term" value="P:regulation of DNA-templated transcription"/>
    <property type="evidence" value="ECO:0007669"/>
    <property type="project" value="InterPro"/>
</dbReference>
<dbReference type="Gene3D" id="3.40.50.2300">
    <property type="match status" value="1"/>
</dbReference>
<evidence type="ECO:0000256" key="3">
    <source>
        <dbReference type="PROSITE-ProRule" id="PRU00169"/>
    </source>
</evidence>
<feature type="modified residue" description="4-aspartylphosphate" evidence="3">
    <location>
        <position position="66"/>
    </location>
</feature>
<dbReference type="InterPro" id="IPR039420">
    <property type="entry name" value="WalR-like"/>
</dbReference>
<dbReference type="PRINTS" id="PR00038">
    <property type="entry name" value="HTHLUXR"/>
</dbReference>
<evidence type="ECO:0000256" key="1">
    <source>
        <dbReference type="ARBA" id="ARBA00022553"/>
    </source>
</evidence>
<dbReference type="InterPro" id="IPR011006">
    <property type="entry name" value="CheY-like_superfamily"/>
</dbReference>
<reference evidence="6" key="1">
    <citation type="submission" date="2024-02" db="EMBL/GenBank/DDBJ databases">
        <title>Sediminibacterium planktonica sp. nov. and Sediminibacterium longus sp. nov., isolated from surface lake and river water.</title>
        <authorList>
            <person name="Watanabe K."/>
            <person name="Takemine S."/>
            <person name="Ishii Y."/>
            <person name="Ogata Y."/>
            <person name="Shindo C."/>
            <person name="Suda W."/>
        </authorList>
    </citation>
    <scope>NUCLEOTIDE SEQUENCE</scope>
    <source>
        <strain evidence="6">KACHI17</strain>
    </source>
</reference>
<evidence type="ECO:0000259" key="4">
    <source>
        <dbReference type="PROSITE" id="PS50043"/>
    </source>
</evidence>
<name>A0AAT9GKS5_9BACT</name>
<dbReference type="CDD" id="cd17535">
    <property type="entry name" value="REC_NarL-like"/>
    <property type="match status" value="1"/>
</dbReference>
<protein>
    <submittedName>
        <fullName evidence="6">Two-component system response regulator EsrR</fullName>
    </submittedName>
</protein>
<dbReference type="PANTHER" id="PTHR43214:SF43">
    <property type="entry name" value="TWO-COMPONENT RESPONSE REGULATOR"/>
    <property type="match status" value="1"/>
</dbReference>
<dbReference type="PROSITE" id="PS50043">
    <property type="entry name" value="HTH_LUXR_2"/>
    <property type="match status" value="1"/>
</dbReference>
<evidence type="ECO:0000259" key="5">
    <source>
        <dbReference type="PROSITE" id="PS50110"/>
    </source>
</evidence>
<dbReference type="InterPro" id="IPR058245">
    <property type="entry name" value="NreC/VraR/RcsB-like_REC"/>
</dbReference>
<dbReference type="SUPFAM" id="SSF46894">
    <property type="entry name" value="C-terminal effector domain of the bipartite response regulators"/>
    <property type="match status" value="1"/>
</dbReference>
<dbReference type="PROSITE" id="PS50110">
    <property type="entry name" value="RESPONSE_REGULATORY"/>
    <property type="match status" value="1"/>
</dbReference>
<dbReference type="PROSITE" id="PS00622">
    <property type="entry name" value="HTH_LUXR_1"/>
    <property type="match status" value="1"/>
</dbReference>
<feature type="domain" description="Response regulatory" evidence="5">
    <location>
        <begin position="15"/>
        <end position="131"/>
    </location>
</feature>
<dbReference type="CDD" id="cd06170">
    <property type="entry name" value="LuxR_C_like"/>
    <property type="match status" value="1"/>
</dbReference>
<dbReference type="AlphaFoldDB" id="A0AAT9GKS5"/>